<sequence>MNVYERLKFGLFNGARMSTAATTAAPSNSSVKDKHRASRSLPFITDNFLFYYIGDKNFSVDNLVSFALHGRYSSVPEKRIGIKTGLSLYYLVEDRTVRQINSLPDVIAIMEAKLTRCKTEPDWSLEDVDCVLHWIAGGTISERKGTELLNVIFGKSLSRYTVRSKVKALKEKERVSATANIDPKENDDNDNELQYRIVEVESENGDVKTYTELMNFSASCSDVTYENGDTCEAFWSTDVYDLSTKEETNISKVEIIRLLNRRGNLGLIAIAENDGYRVYRQSTKQATRAYYRCSRCDWLKKKNGAGRTAYITMVNDSIVGTAYPLHNELCQLYTQSALRMKQFDRETKKEVLQNVKEDEDLKVDEESHAEVNVHQPYQGGHKRSQYWHNMYLQERTFPEYIFAHFGGPASFEQSCTLPPKEEVCVVTNTTGALTSKDDLKKVLNFVILFLLYTHSSMYEVEKRVEIRLLSAEIRTEQGIC</sequence>
<reference evidence="3" key="1">
    <citation type="submission" date="2022-11" db="UniProtKB">
        <authorList>
            <consortium name="WormBaseParasite"/>
        </authorList>
    </citation>
    <scope>IDENTIFICATION</scope>
</reference>
<protein>
    <submittedName>
        <fullName evidence="3">Transposase</fullName>
    </submittedName>
</protein>
<evidence type="ECO:0000259" key="1">
    <source>
        <dbReference type="Pfam" id="PF23674"/>
    </source>
</evidence>
<dbReference type="InterPro" id="IPR057001">
    <property type="entry name" value="RYYR-CCHC"/>
</dbReference>
<evidence type="ECO:0000313" key="3">
    <source>
        <dbReference type="WBParaSite" id="sdigi.contig285.g7068.t1"/>
    </source>
</evidence>
<dbReference type="WBParaSite" id="sdigi.contig285.g7068.t1">
    <property type="protein sequence ID" value="sdigi.contig285.g7068.t1"/>
    <property type="gene ID" value="sdigi.contig285.g7068"/>
</dbReference>
<name>A0A915PVG3_9BILA</name>
<evidence type="ECO:0000313" key="2">
    <source>
        <dbReference type="Proteomes" id="UP000887581"/>
    </source>
</evidence>
<dbReference type="Pfam" id="PF23674">
    <property type="entry name" value="RYYR-CCHC"/>
    <property type="match status" value="1"/>
</dbReference>
<keyword evidence="2" id="KW-1185">Reference proteome</keyword>
<accession>A0A915PVG3</accession>
<dbReference type="AlphaFoldDB" id="A0A915PVG3"/>
<organism evidence="2 3">
    <name type="scientific">Setaria digitata</name>
    <dbReference type="NCBI Taxonomy" id="48799"/>
    <lineage>
        <taxon>Eukaryota</taxon>
        <taxon>Metazoa</taxon>
        <taxon>Ecdysozoa</taxon>
        <taxon>Nematoda</taxon>
        <taxon>Chromadorea</taxon>
        <taxon>Rhabditida</taxon>
        <taxon>Spirurina</taxon>
        <taxon>Spiruromorpha</taxon>
        <taxon>Filarioidea</taxon>
        <taxon>Setariidae</taxon>
        <taxon>Setaria</taxon>
    </lineage>
</organism>
<proteinExistence type="predicted"/>
<feature type="domain" description="RYYR-CCHC" evidence="1">
    <location>
        <begin position="257"/>
        <end position="330"/>
    </location>
</feature>
<dbReference type="Proteomes" id="UP000887581">
    <property type="component" value="Unplaced"/>
</dbReference>